<dbReference type="PANTHER" id="PTHR30486">
    <property type="entry name" value="TWITCHING MOTILITY PROTEIN PILT"/>
    <property type="match status" value="1"/>
</dbReference>
<dbReference type="Gene3D" id="3.40.50.300">
    <property type="entry name" value="P-loop containing nucleotide triphosphate hydrolases"/>
    <property type="match status" value="1"/>
</dbReference>
<dbReference type="GO" id="GO:0016887">
    <property type="term" value="F:ATP hydrolysis activity"/>
    <property type="evidence" value="ECO:0007669"/>
    <property type="project" value="InterPro"/>
</dbReference>
<sequence length="378" mass="42108">MELKQVLEAMIEQKASDLYITVDSPCMFRIDGELTPFGEKLHQSGVTALLDSIMDNDRRKEYRASRESNFAIESGEGRFRVSAFFQRDLPGAVIRHIETRIPTMDELGLPQSIKDLSLVKRGLVLVVGATGSGKSTTLAAMVGHRNQTQRGHILTVEDPIEFVHQHNSSIVTQREVGLDTESYEIALKNSLRQAPDMIVIGEIRTPETMRYAMTFAETGHLCVATLHANNANQALERILHLVPKEQREHFLLDLSLNLKGIVAQQLLKDKQGQGRHLALEVLLATPRASELVRQGEISEVKNYMSKTNNEGVCTFDNSLFQLVIDGKVSEEDALRSADSSNELRLKLKNHRGGDSSSSLDTVSIDMANPIDFRTSFRG</sequence>
<feature type="domain" description="Bacterial type II secretion system protein E" evidence="2">
    <location>
        <begin position="3"/>
        <end position="272"/>
    </location>
</feature>
<dbReference type="InterPro" id="IPR027417">
    <property type="entry name" value="P-loop_NTPase"/>
</dbReference>
<accession>A0A0B8QRG0</accession>
<dbReference type="Pfam" id="PF00437">
    <property type="entry name" value="T2SSE"/>
    <property type="match status" value="1"/>
</dbReference>
<evidence type="ECO:0000313" key="3">
    <source>
        <dbReference type="EMBL" id="GAM77573.1"/>
    </source>
</evidence>
<dbReference type="InterPro" id="IPR006321">
    <property type="entry name" value="PilT/PilU"/>
</dbReference>
<evidence type="ECO:0000256" key="1">
    <source>
        <dbReference type="ARBA" id="ARBA00006611"/>
    </source>
</evidence>
<proteinExistence type="inferred from homology"/>
<comment type="caution">
    <text evidence="3">The sequence shown here is derived from an EMBL/GenBank/DDBJ whole genome shotgun (WGS) entry which is preliminary data.</text>
</comment>
<protein>
    <submittedName>
        <fullName evidence="3">Twitching motility protein pilT</fullName>
    </submittedName>
</protein>
<comment type="similarity">
    <text evidence="1">Belongs to the GSP E family.</text>
</comment>
<dbReference type="EMBL" id="BBSC01000009">
    <property type="protein sequence ID" value="GAM77573.1"/>
    <property type="molecule type" value="Genomic_DNA"/>
</dbReference>
<dbReference type="InterPro" id="IPR050921">
    <property type="entry name" value="T4SS_GSP_E_ATPase"/>
</dbReference>
<organism evidence="3 4">
    <name type="scientific">Vibrio ishigakensis</name>
    <dbReference type="NCBI Taxonomy" id="1481914"/>
    <lineage>
        <taxon>Bacteria</taxon>
        <taxon>Pseudomonadati</taxon>
        <taxon>Pseudomonadota</taxon>
        <taxon>Gammaproteobacteria</taxon>
        <taxon>Vibrionales</taxon>
        <taxon>Vibrionaceae</taxon>
        <taxon>Vibrio</taxon>
    </lineage>
</organism>
<dbReference type="CDD" id="cd01131">
    <property type="entry name" value="PilT"/>
    <property type="match status" value="1"/>
</dbReference>
<dbReference type="STRING" id="1481914.JCM19241_4696"/>
<dbReference type="PANTHER" id="PTHR30486:SF12">
    <property type="entry name" value="TYPE IV PILUS ATPASE PILU"/>
    <property type="match status" value="1"/>
</dbReference>
<dbReference type="Proteomes" id="UP000031666">
    <property type="component" value="Unassembled WGS sequence"/>
</dbReference>
<gene>
    <name evidence="3" type="ORF">JCM19241_4696</name>
</gene>
<evidence type="ECO:0000313" key="4">
    <source>
        <dbReference type="Proteomes" id="UP000031666"/>
    </source>
</evidence>
<evidence type="ECO:0000259" key="2">
    <source>
        <dbReference type="Pfam" id="PF00437"/>
    </source>
</evidence>
<dbReference type="AlphaFoldDB" id="A0A0B8QRG0"/>
<reference evidence="3 4" key="1">
    <citation type="submission" date="2015-01" db="EMBL/GenBank/DDBJ databases">
        <title>Vibrio sp. C94 JCM 19241 whole genome shotgun sequence.</title>
        <authorList>
            <person name="Sawabe T."/>
            <person name="Meirelles P."/>
            <person name="Feng G."/>
            <person name="Sayaka M."/>
            <person name="Hattori M."/>
            <person name="Ohkuma M."/>
        </authorList>
    </citation>
    <scope>NUCLEOTIDE SEQUENCE [LARGE SCALE GENOMIC DNA]</scope>
    <source>
        <strain evidence="4">JCM 19241</strain>
    </source>
</reference>
<reference evidence="3 4" key="2">
    <citation type="submission" date="2015-01" db="EMBL/GenBank/DDBJ databases">
        <authorList>
            <consortium name="NBRP consortium"/>
            <person name="Sawabe T."/>
            <person name="Meirelles P."/>
            <person name="Feng G."/>
            <person name="Sayaka M."/>
            <person name="Hattori M."/>
            <person name="Ohkuma M."/>
        </authorList>
    </citation>
    <scope>NUCLEOTIDE SEQUENCE [LARGE SCALE GENOMIC DNA]</scope>
    <source>
        <strain evidence="4">JCM 19241</strain>
    </source>
</reference>
<name>A0A0B8QRG0_9VIBR</name>
<dbReference type="NCBIfam" id="TIGR01420">
    <property type="entry name" value="pilT_fam"/>
    <property type="match status" value="1"/>
</dbReference>
<dbReference type="SUPFAM" id="SSF52540">
    <property type="entry name" value="P-loop containing nucleoside triphosphate hydrolases"/>
    <property type="match status" value="1"/>
</dbReference>
<dbReference type="GO" id="GO:0005524">
    <property type="term" value="F:ATP binding"/>
    <property type="evidence" value="ECO:0007669"/>
    <property type="project" value="InterPro"/>
</dbReference>
<dbReference type="Gene3D" id="3.30.450.90">
    <property type="match status" value="1"/>
</dbReference>
<dbReference type="InterPro" id="IPR001482">
    <property type="entry name" value="T2SS/T4SS_dom"/>
</dbReference>